<comment type="subcellular location">
    <subcellularLocation>
        <location evidence="1">Membrane</location>
    </subcellularLocation>
</comment>
<dbReference type="PANTHER" id="PTHR24027:SF438">
    <property type="entry name" value="CADHERIN 23"/>
    <property type="match status" value="1"/>
</dbReference>
<proteinExistence type="predicted"/>
<feature type="domain" description="Cadherin" evidence="6">
    <location>
        <begin position="9"/>
        <end position="88"/>
    </location>
</feature>
<dbReference type="PRINTS" id="PR00205">
    <property type="entry name" value="CADHERIN"/>
</dbReference>
<dbReference type="GO" id="GO:0016342">
    <property type="term" value="C:catenin complex"/>
    <property type="evidence" value="ECO:0007669"/>
    <property type="project" value="TreeGrafter"/>
</dbReference>
<dbReference type="GO" id="GO:0008013">
    <property type="term" value="F:beta-catenin binding"/>
    <property type="evidence" value="ECO:0007669"/>
    <property type="project" value="TreeGrafter"/>
</dbReference>
<evidence type="ECO:0000313" key="7">
    <source>
        <dbReference type="EMBL" id="CAD6188149.1"/>
    </source>
</evidence>
<organism evidence="7 8">
    <name type="scientific">Caenorhabditis auriculariae</name>
    <dbReference type="NCBI Taxonomy" id="2777116"/>
    <lineage>
        <taxon>Eukaryota</taxon>
        <taxon>Metazoa</taxon>
        <taxon>Ecdysozoa</taxon>
        <taxon>Nematoda</taxon>
        <taxon>Chromadorea</taxon>
        <taxon>Rhabditida</taxon>
        <taxon>Rhabditina</taxon>
        <taxon>Rhabditomorpha</taxon>
        <taxon>Rhabditoidea</taxon>
        <taxon>Rhabditidae</taxon>
        <taxon>Peloderinae</taxon>
        <taxon>Caenorhabditis</taxon>
    </lineage>
</organism>
<keyword evidence="4" id="KW-0472">Membrane</keyword>
<dbReference type="PROSITE" id="PS00232">
    <property type="entry name" value="CADHERIN_1"/>
    <property type="match status" value="1"/>
</dbReference>
<dbReference type="OrthoDB" id="6252479at2759"/>
<accession>A0A8S1GXL4</accession>
<evidence type="ECO:0000259" key="6">
    <source>
        <dbReference type="PROSITE" id="PS50268"/>
    </source>
</evidence>
<evidence type="ECO:0000256" key="2">
    <source>
        <dbReference type="ARBA" id="ARBA00022737"/>
    </source>
</evidence>
<protein>
    <recommendedName>
        <fullName evidence="6">Cadherin domain-containing protein</fullName>
    </recommendedName>
</protein>
<reference evidence="7" key="1">
    <citation type="submission" date="2020-10" db="EMBL/GenBank/DDBJ databases">
        <authorList>
            <person name="Kikuchi T."/>
        </authorList>
    </citation>
    <scope>NUCLEOTIDE SEQUENCE</scope>
    <source>
        <strain evidence="7">NKZ352</strain>
    </source>
</reference>
<keyword evidence="2" id="KW-0677">Repeat</keyword>
<dbReference type="GO" id="GO:0016477">
    <property type="term" value="P:cell migration"/>
    <property type="evidence" value="ECO:0007669"/>
    <property type="project" value="TreeGrafter"/>
</dbReference>
<evidence type="ECO:0000256" key="1">
    <source>
        <dbReference type="ARBA" id="ARBA00004370"/>
    </source>
</evidence>
<dbReference type="Gene3D" id="2.60.40.60">
    <property type="entry name" value="Cadherins"/>
    <property type="match status" value="2"/>
</dbReference>
<dbReference type="InterPro" id="IPR039808">
    <property type="entry name" value="Cadherin"/>
</dbReference>
<evidence type="ECO:0000256" key="4">
    <source>
        <dbReference type="ARBA" id="ARBA00023136"/>
    </source>
</evidence>
<dbReference type="SMART" id="SM00112">
    <property type="entry name" value="CA"/>
    <property type="match status" value="2"/>
</dbReference>
<evidence type="ECO:0000256" key="3">
    <source>
        <dbReference type="ARBA" id="ARBA00022837"/>
    </source>
</evidence>
<dbReference type="PANTHER" id="PTHR24027">
    <property type="entry name" value="CADHERIN-23"/>
    <property type="match status" value="1"/>
</dbReference>
<name>A0A8S1GXL4_9PELO</name>
<dbReference type="EMBL" id="CAJGYM010000008">
    <property type="protein sequence ID" value="CAD6188149.1"/>
    <property type="molecule type" value="Genomic_DNA"/>
</dbReference>
<dbReference type="GO" id="GO:0007156">
    <property type="term" value="P:homophilic cell adhesion via plasma membrane adhesion molecules"/>
    <property type="evidence" value="ECO:0007669"/>
    <property type="project" value="InterPro"/>
</dbReference>
<keyword evidence="8" id="KW-1185">Reference proteome</keyword>
<evidence type="ECO:0000256" key="5">
    <source>
        <dbReference type="PROSITE-ProRule" id="PRU00043"/>
    </source>
</evidence>
<dbReference type="GO" id="GO:0005509">
    <property type="term" value="F:calcium ion binding"/>
    <property type="evidence" value="ECO:0007669"/>
    <property type="project" value="UniProtKB-UniRule"/>
</dbReference>
<dbReference type="SUPFAM" id="SSF49313">
    <property type="entry name" value="Cadherin-like"/>
    <property type="match status" value="2"/>
</dbReference>
<dbReference type="PROSITE" id="PS50268">
    <property type="entry name" value="CADHERIN_2"/>
    <property type="match status" value="2"/>
</dbReference>
<dbReference type="CDD" id="cd11304">
    <property type="entry name" value="Cadherin_repeat"/>
    <property type="match status" value="2"/>
</dbReference>
<dbReference type="InterPro" id="IPR015919">
    <property type="entry name" value="Cadherin-like_sf"/>
</dbReference>
<dbReference type="InterPro" id="IPR002126">
    <property type="entry name" value="Cadherin-like_dom"/>
</dbReference>
<feature type="domain" description="Cadherin" evidence="6">
    <location>
        <begin position="89"/>
        <end position="188"/>
    </location>
</feature>
<dbReference type="Proteomes" id="UP000835052">
    <property type="component" value="Unassembled WGS sequence"/>
</dbReference>
<sequence length="226" mass="24224">MSERARDFQVSANNSRCGGSKRLRYSIQDGAILNIDSISGTVCVEKSFDYETQTTFQTNVIASNSGGESSTALVSIRVTDVNDNAPVFYPQIYNISAREGELSDSALLVVSAVDADRGVFGQVRYALMSDSATFYINISSGELFAKRRLPRGKYHLIISAVDGGGLHAEIAAHVHILVISSDAVAPVFTQLKYVIRTTEDILPGIVIGSVAAVAPNPVRYSTTGRG</sequence>
<dbReference type="AlphaFoldDB" id="A0A8S1GXL4"/>
<comment type="caution">
    <text evidence="7">The sequence shown here is derived from an EMBL/GenBank/DDBJ whole genome shotgun (WGS) entry which is preliminary data.</text>
</comment>
<keyword evidence="3 5" id="KW-0106">Calcium</keyword>
<dbReference type="InterPro" id="IPR020894">
    <property type="entry name" value="Cadherin_CS"/>
</dbReference>
<dbReference type="Pfam" id="PF00028">
    <property type="entry name" value="Cadherin"/>
    <property type="match status" value="2"/>
</dbReference>
<evidence type="ECO:0000313" key="8">
    <source>
        <dbReference type="Proteomes" id="UP000835052"/>
    </source>
</evidence>
<dbReference type="GO" id="GO:0045296">
    <property type="term" value="F:cadherin binding"/>
    <property type="evidence" value="ECO:0007669"/>
    <property type="project" value="TreeGrafter"/>
</dbReference>
<gene>
    <name evidence="7" type="ORF">CAUJ_LOCUS4068</name>
</gene>